<protein>
    <submittedName>
        <fullName evidence="2">Uncharacterized protein</fullName>
    </submittedName>
</protein>
<sequence>MKLTMRKILGVCTLAVAAGAHAQAQQQQVSTPPVPIIQETVRSTVQEQNALVLTPEQIEQLKLGASNARKQMISPYPQNKVAKPVTRTFYIEPDAAQPPRMVRLSSGWITPLVFSDTNGNPWFVKSVSLDCSLVTDGVSCGERTANSNGAAAATNIVKLAPRLMYAYGNVVVELEDLPSPLTFVVTAGQSDEVDAQIPVRVAGRNPNAKPQIIAMDRMPELDTAMGGFLDGVPPQGAVRLKVGGYGAEAWMLNGKLYLRTRHTLLSPAFANHVGSADGMHVYAFNRVYPSLLVSIDGKANAMNISGN</sequence>
<keyword evidence="1" id="KW-0732">Signal</keyword>
<comment type="caution">
    <text evidence="2">The sequence shown here is derived from an EMBL/GenBank/DDBJ whole genome shotgun (WGS) entry which is preliminary data.</text>
</comment>
<dbReference type="RefSeq" id="WP_223994214.1">
    <property type="nucleotide sequence ID" value="NZ_CAJZAG010000012.1"/>
</dbReference>
<evidence type="ECO:0000256" key="1">
    <source>
        <dbReference type="SAM" id="SignalP"/>
    </source>
</evidence>
<dbReference type="InterPro" id="IPR022073">
    <property type="entry name" value="T4BSS_DotH_IcmK"/>
</dbReference>
<evidence type="ECO:0000313" key="3">
    <source>
        <dbReference type="Proteomes" id="UP000706525"/>
    </source>
</evidence>
<reference evidence="2 3" key="1">
    <citation type="submission" date="2021-08" db="EMBL/GenBank/DDBJ databases">
        <authorList>
            <person name="Peeters C."/>
        </authorList>
    </citation>
    <scope>NUCLEOTIDE SEQUENCE [LARGE SCALE GENOMIC DNA]</scope>
    <source>
        <strain evidence="2 3">LMG 32289</strain>
    </source>
</reference>
<name>A0ABN7ZIW9_9BURK</name>
<dbReference type="Proteomes" id="UP000706525">
    <property type="component" value="Unassembled WGS sequence"/>
</dbReference>
<dbReference type="Pfam" id="PF12293">
    <property type="entry name" value="T4BSS_DotH_IcmK"/>
    <property type="match status" value="1"/>
</dbReference>
<dbReference type="EMBL" id="CAJZAG010000012">
    <property type="protein sequence ID" value="CAG9184210.1"/>
    <property type="molecule type" value="Genomic_DNA"/>
</dbReference>
<evidence type="ECO:0000313" key="2">
    <source>
        <dbReference type="EMBL" id="CAG9184210.1"/>
    </source>
</evidence>
<organism evidence="2 3">
    <name type="scientific">Cupriavidus pampae</name>
    <dbReference type="NCBI Taxonomy" id="659251"/>
    <lineage>
        <taxon>Bacteria</taxon>
        <taxon>Pseudomonadati</taxon>
        <taxon>Pseudomonadota</taxon>
        <taxon>Betaproteobacteria</taxon>
        <taxon>Burkholderiales</taxon>
        <taxon>Burkholderiaceae</taxon>
        <taxon>Cupriavidus</taxon>
    </lineage>
</organism>
<proteinExistence type="predicted"/>
<accession>A0ABN7ZIW9</accession>
<feature type="chain" id="PRO_5047439463" evidence="1">
    <location>
        <begin position="23"/>
        <end position="307"/>
    </location>
</feature>
<keyword evidence="3" id="KW-1185">Reference proteome</keyword>
<gene>
    <name evidence="2" type="ORF">LMG32289_05558</name>
</gene>
<feature type="signal peptide" evidence="1">
    <location>
        <begin position="1"/>
        <end position="22"/>
    </location>
</feature>